<reference evidence="1 2" key="1">
    <citation type="submission" date="2019-08" db="EMBL/GenBank/DDBJ databases">
        <authorList>
            <person name="Alioto T."/>
            <person name="Alioto T."/>
            <person name="Gomez Garrido J."/>
        </authorList>
    </citation>
    <scope>NUCLEOTIDE SEQUENCE [LARGE SCALE GENOMIC DNA]</scope>
</reference>
<keyword evidence="2" id="KW-1185">Reference proteome</keyword>
<dbReference type="AlphaFoldDB" id="A0A5E4MSZ2"/>
<sequence>MMRCTQTSNHQQYRTTSWTYRQVSSAIYAKQAAHDISDCVSVADSNVIVPTTS</sequence>
<accession>A0A5E4MSZ2</accession>
<name>A0A5E4MSZ2_9HEMI</name>
<evidence type="ECO:0000313" key="1">
    <source>
        <dbReference type="EMBL" id="VVC35392.1"/>
    </source>
</evidence>
<dbReference type="EMBL" id="CABPRJ010001426">
    <property type="protein sequence ID" value="VVC35392.1"/>
    <property type="molecule type" value="Genomic_DNA"/>
</dbReference>
<evidence type="ECO:0000313" key="2">
    <source>
        <dbReference type="Proteomes" id="UP000325440"/>
    </source>
</evidence>
<protein>
    <submittedName>
        <fullName evidence="1">Uncharacterized protein</fullName>
    </submittedName>
</protein>
<proteinExistence type="predicted"/>
<dbReference type="Proteomes" id="UP000325440">
    <property type="component" value="Unassembled WGS sequence"/>
</dbReference>
<organism evidence="1 2">
    <name type="scientific">Cinara cedri</name>
    <dbReference type="NCBI Taxonomy" id="506608"/>
    <lineage>
        <taxon>Eukaryota</taxon>
        <taxon>Metazoa</taxon>
        <taxon>Ecdysozoa</taxon>
        <taxon>Arthropoda</taxon>
        <taxon>Hexapoda</taxon>
        <taxon>Insecta</taxon>
        <taxon>Pterygota</taxon>
        <taxon>Neoptera</taxon>
        <taxon>Paraneoptera</taxon>
        <taxon>Hemiptera</taxon>
        <taxon>Sternorrhyncha</taxon>
        <taxon>Aphidomorpha</taxon>
        <taxon>Aphidoidea</taxon>
        <taxon>Aphididae</taxon>
        <taxon>Lachninae</taxon>
        <taxon>Cinara</taxon>
    </lineage>
</organism>
<gene>
    <name evidence="1" type="ORF">CINCED_3A005425</name>
</gene>